<dbReference type="AlphaFoldDB" id="A0A645FX75"/>
<dbReference type="EMBL" id="VSSQ01065504">
    <property type="protein sequence ID" value="MPN18219.1"/>
    <property type="molecule type" value="Genomic_DNA"/>
</dbReference>
<sequence length="198" mass="22178">MIQQHDLFVRVSLIRDFVVQNDSAAVVFGRNCALTQQILREQPRLPHFAIQAEFERAVLLSDKRTALFRGQKALPAVRGFARGLRANVLEPAGKEHSPGNEVLWIGAVGQPTRFRDVAEVHAAKAQVCQIHAERGGNRKAELAVFHQVRRLLVCRIALITHLSNTRELLKMTNFLVPFVLIHIVSFSSSGRFCILLTA</sequence>
<protein>
    <submittedName>
        <fullName evidence="1">Uncharacterized protein</fullName>
    </submittedName>
</protein>
<proteinExistence type="predicted"/>
<organism evidence="1">
    <name type="scientific">bioreactor metagenome</name>
    <dbReference type="NCBI Taxonomy" id="1076179"/>
    <lineage>
        <taxon>unclassified sequences</taxon>
        <taxon>metagenomes</taxon>
        <taxon>ecological metagenomes</taxon>
    </lineage>
</organism>
<accession>A0A645FX75</accession>
<gene>
    <name evidence="1" type="ORF">SDC9_165578</name>
</gene>
<reference evidence="1" key="1">
    <citation type="submission" date="2019-08" db="EMBL/GenBank/DDBJ databases">
        <authorList>
            <person name="Kucharzyk K."/>
            <person name="Murdoch R.W."/>
            <person name="Higgins S."/>
            <person name="Loffler F."/>
        </authorList>
    </citation>
    <scope>NUCLEOTIDE SEQUENCE</scope>
</reference>
<evidence type="ECO:0000313" key="1">
    <source>
        <dbReference type="EMBL" id="MPN18219.1"/>
    </source>
</evidence>
<name>A0A645FX75_9ZZZZ</name>
<comment type="caution">
    <text evidence="1">The sequence shown here is derived from an EMBL/GenBank/DDBJ whole genome shotgun (WGS) entry which is preliminary data.</text>
</comment>